<evidence type="ECO:0000259" key="2">
    <source>
        <dbReference type="Pfam" id="PF11716"/>
    </source>
</evidence>
<evidence type="ECO:0000313" key="4">
    <source>
        <dbReference type="Proteomes" id="UP000294901"/>
    </source>
</evidence>
<gene>
    <name evidence="3" type="ORF">C8E87_5820</name>
</gene>
<dbReference type="NCBIfam" id="TIGR03083">
    <property type="entry name" value="maleylpyruvate isomerase family mycothiol-dependent enzyme"/>
    <property type="match status" value="1"/>
</dbReference>
<feature type="domain" description="tRNA wybutosine-synthesis" evidence="1">
    <location>
        <begin position="183"/>
        <end position="235"/>
    </location>
</feature>
<dbReference type="GO" id="GO:0046872">
    <property type="term" value="F:metal ion binding"/>
    <property type="evidence" value="ECO:0007669"/>
    <property type="project" value="InterPro"/>
</dbReference>
<dbReference type="InterPro" id="IPR034660">
    <property type="entry name" value="DinB/YfiT-like"/>
</dbReference>
<sequence length="267" mass="28692">MAAEILTDVGALRDEAAELDALVAELRADQWRLETPAVGWTIAHQIVHLAAAFRMAGVALTRPEEFTRLTAGLSARFGMAVATLQEEFLASGESPLERWRAEREVTEGALAASPAAGIVPWPVRPVPASVLVAVGLTEVFAHGQDVRDALGVRRRWTDRIRQVAGFGARTRDFGYLARGLTPPAEEFRFELTGPSGDLWEFGPAGSDQVVSGPAADFCLLVTRRRHRDDLALVARGAEADRWLGIAQAYRGPAGPGRQSGQFSSVGG</sequence>
<dbReference type="InterPro" id="IPR013917">
    <property type="entry name" value="tRNA_wybutosine-synth"/>
</dbReference>
<dbReference type="NCBIfam" id="TIGR03084">
    <property type="entry name" value="TIGR03084 family metal-binding protein"/>
    <property type="match status" value="1"/>
</dbReference>
<proteinExistence type="predicted"/>
<dbReference type="SUPFAM" id="SSF109854">
    <property type="entry name" value="DinB/YfiT-like putative metalloenzymes"/>
    <property type="match status" value="1"/>
</dbReference>
<dbReference type="InterPro" id="IPR017518">
    <property type="entry name" value="CHP03084"/>
</dbReference>
<name>A0A4R6K031_9ACTN</name>
<dbReference type="Pfam" id="PF08608">
    <property type="entry name" value="Wyosine_form"/>
    <property type="match status" value="1"/>
</dbReference>
<accession>A0A4R6K031</accession>
<evidence type="ECO:0000259" key="1">
    <source>
        <dbReference type="Pfam" id="PF08608"/>
    </source>
</evidence>
<dbReference type="Pfam" id="PF11716">
    <property type="entry name" value="MDMPI_N"/>
    <property type="match status" value="1"/>
</dbReference>
<evidence type="ECO:0000313" key="3">
    <source>
        <dbReference type="EMBL" id="TDO42057.1"/>
    </source>
</evidence>
<reference evidence="3 4" key="1">
    <citation type="submission" date="2019-03" db="EMBL/GenBank/DDBJ databases">
        <title>Sequencing the genomes of 1000 actinobacteria strains.</title>
        <authorList>
            <person name="Klenk H.-P."/>
        </authorList>
    </citation>
    <scope>NUCLEOTIDE SEQUENCE [LARGE SCALE GENOMIC DNA]</scope>
    <source>
        <strain evidence="3 4">DSM 43805</strain>
    </source>
</reference>
<dbReference type="EMBL" id="SNWR01000001">
    <property type="protein sequence ID" value="TDO42057.1"/>
    <property type="molecule type" value="Genomic_DNA"/>
</dbReference>
<dbReference type="InterPro" id="IPR024344">
    <property type="entry name" value="MDMPI_metal-binding"/>
</dbReference>
<organism evidence="3 4">
    <name type="scientific">Paractinoplanes brasiliensis</name>
    <dbReference type="NCBI Taxonomy" id="52695"/>
    <lineage>
        <taxon>Bacteria</taxon>
        <taxon>Bacillati</taxon>
        <taxon>Actinomycetota</taxon>
        <taxon>Actinomycetes</taxon>
        <taxon>Micromonosporales</taxon>
        <taxon>Micromonosporaceae</taxon>
        <taxon>Paractinoplanes</taxon>
    </lineage>
</organism>
<comment type="caution">
    <text evidence="3">The sequence shown here is derived from an EMBL/GenBank/DDBJ whole genome shotgun (WGS) entry which is preliminary data.</text>
</comment>
<feature type="domain" description="Mycothiol-dependent maleylpyruvate isomerase metal-binding" evidence="2">
    <location>
        <begin position="12"/>
        <end position="147"/>
    </location>
</feature>
<keyword evidence="4" id="KW-1185">Reference proteome</keyword>
<dbReference type="AlphaFoldDB" id="A0A4R6K031"/>
<protein>
    <submittedName>
        <fullName evidence="3">Uncharacterized protein (TIGR03084 family)</fullName>
    </submittedName>
</protein>
<dbReference type="Proteomes" id="UP000294901">
    <property type="component" value="Unassembled WGS sequence"/>
</dbReference>
<dbReference type="InterPro" id="IPR017517">
    <property type="entry name" value="Maleyloyr_isom"/>
</dbReference>
<dbReference type="Gene3D" id="1.20.120.450">
    <property type="entry name" value="dinb family like domain"/>
    <property type="match status" value="1"/>
</dbReference>